<protein>
    <submittedName>
        <fullName evidence="1">Uncharacterized protein</fullName>
    </submittedName>
</protein>
<proteinExistence type="predicted"/>
<evidence type="ECO:0000313" key="1">
    <source>
        <dbReference type="EMBL" id="KAL2058074.1"/>
    </source>
</evidence>
<sequence>MFYFLKLPRELRDSVYRVALTTDVIRPCARPCVHPRTRPCIRSLKLPYLTTSDMTSNPTGVLFVSHQIYDEATQILYADGHFLFEISPDKIDFLNTRQHQIHKLNRRIASENEEVGLGCIIEHGINVKMIRHLAVEINWKSIPDLDHASDDMTRRKLYFMIIKLLRQLMAVFFLVPEFPGLRSLTITWSQWPIEPHRPTIYFTVAFLLLLMFNDINPKKDELIKIIIQPGLREEGRGQSLEIGLESPLKEYLKELQSAVAEDLRLGKLGRSDFLRLAGKVINVSL</sequence>
<evidence type="ECO:0000313" key="2">
    <source>
        <dbReference type="Proteomes" id="UP001590951"/>
    </source>
</evidence>
<dbReference type="Proteomes" id="UP001590951">
    <property type="component" value="Unassembled WGS sequence"/>
</dbReference>
<gene>
    <name evidence="1" type="ORF">ABVK25_001692</name>
</gene>
<organism evidence="1 2">
    <name type="scientific">Lepraria finkii</name>
    <dbReference type="NCBI Taxonomy" id="1340010"/>
    <lineage>
        <taxon>Eukaryota</taxon>
        <taxon>Fungi</taxon>
        <taxon>Dikarya</taxon>
        <taxon>Ascomycota</taxon>
        <taxon>Pezizomycotina</taxon>
        <taxon>Lecanoromycetes</taxon>
        <taxon>OSLEUM clade</taxon>
        <taxon>Lecanoromycetidae</taxon>
        <taxon>Lecanorales</taxon>
        <taxon>Lecanorineae</taxon>
        <taxon>Stereocaulaceae</taxon>
        <taxon>Lepraria</taxon>
    </lineage>
</organism>
<accession>A0ABR4BJS0</accession>
<name>A0ABR4BJS0_9LECA</name>
<comment type="caution">
    <text evidence="1">The sequence shown here is derived from an EMBL/GenBank/DDBJ whole genome shotgun (WGS) entry which is preliminary data.</text>
</comment>
<dbReference type="PANTHER" id="PTHR42085">
    <property type="entry name" value="F-BOX DOMAIN-CONTAINING PROTEIN"/>
    <property type="match status" value="1"/>
</dbReference>
<dbReference type="InterPro" id="IPR038883">
    <property type="entry name" value="AN11006-like"/>
</dbReference>
<dbReference type="EMBL" id="JBHFEH010000003">
    <property type="protein sequence ID" value="KAL2058074.1"/>
    <property type="molecule type" value="Genomic_DNA"/>
</dbReference>
<dbReference type="PANTHER" id="PTHR42085:SF2">
    <property type="entry name" value="F-BOX DOMAIN-CONTAINING PROTEIN"/>
    <property type="match status" value="1"/>
</dbReference>
<keyword evidence="2" id="KW-1185">Reference proteome</keyword>
<reference evidence="1 2" key="1">
    <citation type="submission" date="2024-09" db="EMBL/GenBank/DDBJ databases">
        <title>Rethinking Asexuality: The Enigmatic Case of Functional Sexual Genes in Lepraria (Stereocaulaceae).</title>
        <authorList>
            <person name="Doellman M."/>
            <person name="Sun Y."/>
            <person name="Barcenas-Pena A."/>
            <person name="Lumbsch H.T."/>
            <person name="Grewe F."/>
        </authorList>
    </citation>
    <scope>NUCLEOTIDE SEQUENCE [LARGE SCALE GENOMIC DNA]</scope>
    <source>
        <strain evidence="1 2">Grewe 0041</strain>
    </source>
</reference>